<accession>A0A1C7LLK4</accession>
<feature type="region of interest" description="Disordered" evidence="1">
    <location>
        <begin position="477"/>
        <end position="502"/>
    </location>
</feature>
<dbReference type="InterPro" id="IPR041677">
    <property type="entry name" value="DNA2/NAM7_AAA_11"/>
</dbReference>
<feature type="domain" description="DNA2/NAM7 helicase helicase" evidence="2">
    <location>
        <begin position="272"/>
        <end position="399"/>
    </location>
</feature>
<feature type="compositionally biased region" description="Pro residues" evidence="1">
    <location>
        <begin position="479"/>
        <end position="489"/>
    </location>
</feature>
<sequence length="659" mass="73521">MLKASAAKSSTTRSSIMAIHDDLTAMSKGSRKKKDRTKIGGADRQTAGAYRTSAMTLCFFQVYTNVNFGSVRAERRAITVGLQLDAPPGAPRDPSSKKRAEYWEHSKRLQGGNLVALVLIKPQTLRIFLGVITSSGKDIVESSKRHESRLEVRASFFDAEVELMALREEHISSSKSTFAILVDNGVMLESVRPFLERLQTIEPTEIPFVRYIAQNASLVDLQILPPRYATAPRFCFKLQCLAKPGQLISDLNISQPNAVTVAHRQLLRSSELDSSQVDALLAALTKEVALIQGPPGTGKSFTGKEILRVLFSSGIKPIVLIAYTNHAVDHMLTSILDAKVTEKIVRLGSRSSDERIAQYTLDNLDKIAAASSLDRSMKRQYAIMKQLEGDIVQVMDSIQLPLLTWDKVEEHLDIHFPDHAESLREPPYWIAAYAERVWADEEVNGDWTTVKKKARNADSQMDRTFYGFWKDGQDIQLIQPPPKPKPPKMPQSKDRKQQVETPMTPSLDPFVFQFFASLGFGTAIPRIPMTSRSLENLLERNGKGGSVKWRTILIYKHYEALRTRYKEVCDEYNDMKDESRRRLLSNTDLIACTTTGAAKVTSLLNSVAPKVLVVEEAGQVLEAHILTSLVPSGACPSLDLYWRSSAAPSFSRNIRTVNG</sequence>
<dbReference type="PANTHER" id="PTHR10887">
    <property type="entry name" value="DNA2/NAM7 HELICASE FAMILY"/>
    <property type="match status" value="1"/>
</dbReference>
<reference evidence="3 4" key="1">
    <citation type="submission" date="2016-03" db="EMBL/GenBank/DDBJ databases">
        <title>Whole genome sequencing of Grifola frondosa 9006-11.</title>
        <authorList>
            <person name="Min B."/>
            <person name="Park H."/>
            <person name="Kim J.-G."/>
            <person name="Cho H."/>
            <person name="Oh Y.-L."/>
            <person name="Kong W.-S."/>
            <person name="Choi I.-G."/>
        </authorList>
    </citation>
    <scope>NUCLEOTIDE SEQUENCE [LARGE SCALE GENOMIC DNA]</scope>
    <source>
        <strain evidence="3 4">9006-11</strain>
    </source>
</reference>
<dbReference type="InterPro" id="IPR045055">
    <property type="entry name" value="DNA2/NAM7-like"/>
</dbReference>
<dbReference type="STRING" id="5627.A0A1C7LLK4"/>
<dbReference type="EMBL" id="LUGG01000043">
    <property type="protein sequence ID" value="OBZ65530.1"/>
    <property type="molecule type" value="Genomic_DNA"/>
</dbReference>
<dbReference type="Pfam" id="PF13086">
    <property type="entry name" value="AAA_11"/>
    <property type="match status" value="1"/>
</dbReference>
<dbReference type="SUPFAM" id="SSF52540">
    <property type="entry name" value="P-loop containing nucleoside triphosphate hydrolases"/>
    <property type="match status" value="1"/>
</dbReference>
<dbReference type="AlphaFoldDB" id="A0A1C7LLK4"/>
<dbReference type="GO" id="GO:0031048">
    <property type="term" value="P:regulatory ncRNA-mediated heterochromatin formation"/>
    <property type="evidence" value="ECO:0007669"/>
    <property type="project" value="TreeGrafter"/>
</dbReference>
<dbReference type="InterPro" id="IPR027417">
    <property type="entry name" value="P-loop_NTPase"/>
</dbReference>
<evidence type="ECO:0000259" key="2">
    <source>
        <dbReference type="Pfam" id="PF13086"/>
    </source>
</evidence>
<dbReference type="GO" id="GO:0031380">
    <property type="term" value="C:nuclear RNA-directed RNA polymerase complex"/>
    <property type="evidence" value="ECO:0007669"/>
    <property type="project" value="TreeGrafter"/>
</dbReference>
<keyword evidence="4" id="KW-1185">Reference proteome</keyword>
<gene>
    <name evidence="3" type="primary">ZNFX1</name>
    <name evidence="3" type="ORF">A0H81_14502</name>
</gene>
<dbReference type="GO" id="GO:0004386">
    <property type="term" value="F:helicase activity"/>
    <property type="evidence" value="ECO:0007669"/>
    <property type="project" value="InterPro"/>
</dbReference>
<evidence type="ECO:0000313" key="3">
    <source>
        <dbReference type="EMBL" id="OBZ65530.1"/>
    </source>
</evidence>
<proteinExistence type="predicted"/>
<comment type="caution">
    <text evidence="3">The sequence shown here is derived from an EMBL/GenBank/DDBJ whole genome shotgun (WGS) entry which is preliminary data.</text>
</comment>
<dbReference type="OMA" id="RNAHEAQ"/>
<protein>
    <submittedName>
        <fullName evidence="3">NFX1-type zinc finger-containing protein 1</fullName>
    </submittedName>
</protein>
<evidence type="ECO:0000313" key="4">
    <source>
        <dbReference type="Proteomes" id="UP000092993"/>
    </source>
</evidence>
<dbReference type="Gene3D" id="3.40.50.300">
    <property type="entry name" value="P-loop containing nucleotide triphosphate hydrolases"/>
    <property type="match status" value="2"/>
</dbReference>
<name>A0A1C7LLK4_GRIFR</name>
<evidence type="ECO:0000256" key="1">
    <source>
        <dbReference type="SAM" id="MobiDB-lite"/>
    </source>
</evidence>
<organism evidence="3 4">
    <name type="scientific">Grifola frondosa</name>
    <name type="common">Maitake</name>
    <name type="synonym">Polyporus frondosus</name>
    <dbReference type="NCBI Taxonomy" id="5627"/>
    <lineage>
        <taxon>Eukaryota</taxon>
        <taxon>Fungi</taxon>
        <taxon>Dikarya</taxon>
        <taxon>Basidiomycota</taxon>
        <taxon>Agaricomycotina</taxon>
        <taxon>Agaricomycetes</taxon>
        <taxon>Polyporales</taxon>
        <taxon>Grifolaceae</taxon>
        <taxon>Grifola</taxon>
    </lineage>
</organism>
<dbReference type="OrthoDB" id="2794179at2759"/>
<dbReference type="PANTHER" id="PTHR10887:SF341">
    <property type="entry name" value="NFX1-TYPE ZINC FINGER-CONTAINING PROTEIN 1"/>
    <property type="match status" value="1"/>
</dbReference>
<feature type="region of interest" description="Disordered" evidence="1">
    <location>
        <begin position="22"/>
        <end position="41"/>
    </location>
</feature>
<dbReference type="Proteomes" id="UP000092993">
    <property type="component" value="Unassembled WGS sequence"/>
</dbReference>